<feature type="domain" description="PAS" evidence="1">
    <location>
        <begin position="41"/>
        <end position="76"/>
    </location>
</feature>
<sequence length="170" mass="17289">MLDARFGLDLGAVRLIEATGCTVLLVGLDFTVEAALTAAPFGYSRQQLVGGSLLRILHPDEQVAFVQTVQALVAAAAGLEDVSQSTLRATHRILLPAPAGVGGGVGGGGGGVAMRASAVDTAISMVQCPGQPPRLLFSSRYLLPDGSAAAAGAFRVYPARQVQVDAFVGS</sequence>
<proteinExistence type="predicted"/>
<gene>
    <name evidence="2" type="ORF">EHUX00137_LOCUS16876</name>
</gene>
<organism evidence="2">
    <name type="scientific">Emiliania huxleyi</name>
    <name type="common">Coccolithophore</name>
    <name type="synonym">Pontosphaera huxleyi</name>
    <dbReference type="NCBI Taxonomy" id="2903"/>
    <lineage>
        <taxon>Eukaryota</taxon>
        <taxon>Haptista</taxon>
        <taxon>Haptophyta</taxon>
        <taxon>Prymnesiophyceae</taxon>
        <taxon>Isochrysidales</taxon>
        <taxon>Noelaerhabdaceae</taxon>
        <taxon>Emiliania</taxon>
    </lineage>
</organism>
<dbReference type="AlphaFoldDB" id="A0A7S3SAG5"/>
<dbReference type="EMBL" id="HBIR01022125">
    <property type="protein sequence ID" value="CAE0548503.1"/>
    <property type="molecule type" value="Transcribed_RNA"/>
</dbReference>
<dbReference type="PROSITE" id="PS50112">
    <property type="entry name" value="PAS"/>
    <property type="match status" value="1"/>
</dbReference>
<dbReference type="CDD" id="cd00130">
    <property type="entry name" value="PAS"/>
    <property type="match status" value="1"/>
</dbReference>
<evidence type="ECO:0000259" key="1">
    <source>
        <dbReference type="PROSITE" id="PS50112"/>
    </source>
</evidence>
<accession>A0A7S3SAG5</accession>
<protein>
    <recommendedName>
        <fullName evidence="1">PAS domain-containing protein</fullName>
    </recommendedName>
</protein>
<evidence type="ECO:0000313" key="2">
    <source>
        <dbReference type="EMBL" id="CAE0548503.1"/>
    </source>
</evidence>
<dbReference type="InterPro" id="IPR000014">
    <property type="entry name" value="PAS"/>
</dbReference>
<name>A0A7S3SAG5_EMIHU</name>
<reference evidence="2" key="1">
    <citation type="submission" date="2021-01" db="EMBL/GenBank/DDBJ databases">
        <authorList>
            <person name="Corre E."/>
            <person name="Pelletier E."/>
            <person name="Niang G."/>
            <person name="Scheremetjew M."/>
            <person name="Finn R."/>
            <person name="Kale V."/>
            <person name="Holt S."/>
            <person name="Cochrane G."/>
            <person name="Meng A."/>
            <person name="Brown T."/>
            <person name="Cohen L."/>
        </authorList>
    </citation>
    <scope>NUCLEOTIDE SEQUENCE</scope>
    <source>
        <strain evidence="2">379</strain>
    </source>
</reference>